<organism evidence="1 2">
    <name type="scientific">Sediminicoccus rosea</name>
    <dbReference type="NCBI Taxonomy" id="1225128"/>
    <lineage>
        <taxon>Bacteria</taxon>
        <taxon>Pseudomonadati</taxon>
        <taxon>Pseudomonadota</taxon>
        <taxon>Alphaproteobacteria</taxon>
        <taxon>Acetobacterales</taxon>
        <taxon>Roseomonadaceae</taxon>
        <taxon>Sediminicoccus</taxon>
    </lineage>
</organism>
<dbReference type="EMBL" id="CP137852">
    <property type="protein sequence ID" value="WPB84931.1"/>
    <property type="molecule type" value="Genomic_DNA"/>
</dbReference>
<sequence>MFQYTRDRYCHVQSESQMAAYGGFSKVTVVPRLAMMGQQTGTCAWPNGFYRRRNETAVYRLYGVGVVAGVGTDICHVVNEQQMGSFGGFQQVRVVQPTADFGRGRGPVSPCNTRAG</sequence>
<reference evidence="1 2" key="1">
    <citation type="submission" date="2023-11" db="EMBL/GenBank/DDBJ databases">
        <title>Arctic aerobic anoxygenic photoheterotroph Sediminicoccus rosea KRV36 adapts its photosynthesis to long days of polar summer.</title>
        <authorList>
            <person name="Tomasch J."/>
            <person name="Kopejtka K."/>
            <person name="Bily T."/>
            <person name="Gardiner A.T."/>
            <person name="Gardian Z."/>
            <person name="Shivaramu S."/>
            <person name="Koblizek M."/>
            <person name="Engelhardt F."/>
            <person name="Kaftan D."/>
        </authorList>
    </citation>
    <scope>NUCLEOTIDE SEQUENCE [LARGE SCALE GENOMIC DNA]</scope>
    <source>
        <strain evidence="1 2">R-30</strain>
    </source>
</reference>
<evidence type="ECO:0000313" key="1">
    <source>
        <dbReference type="EMBL" id="WPB84931.1"/>
    </source>
</evidence>
<evidence type="ECO:0000313" key="2">
    <source>
        <dbReference type="Proteomes" id="UP001305521"/>
    </source>
</evidence>
<proteinExistence type="predicted"/>
<name>A0ABZ0PH18_9PROT</name>
<keyword evidence="2" id="KW-1185">Reference proteome</keyword>
<accession>A0ABZ0PH18</accession>
<protein>
    <submittedName>
        <fullName evidence="1">Uncharacterized protein</fullName>
    </submittedName>
</protein>
<dbReference type="Proteomes" id="UP001305521">
    <property type="component" value="Chromosome"/>
</dbReference>
<gene>
    <name evidence="1" type="ORF">R9Z33_22925</name>
</gene>
<dbReference type="RefSeq" id="WP_318648894.1">
    <property type="nucleotide sequence ID" value="NZ_CP137852.1"/>
</dbReference>